<sequence>MSSTVVNKRRKTPTCQFEQIKVPNRICIVEILFRKSRAEILKCSKYLDPSNNLPLHFLLVPQSERDVLNSNPMAARGTMGQWERHTFAPANCLIVPLTDGCQVSLANETSPNIALQSDFAHIE</sequence>
<dbReference type="EMBL" id="JBFDAA010000003">
    <property type="protein sequence ID" value="KAL1139151.1"/>
    <property type="molecule type" value="Genomic_DNA"/>
</dbReference>
<accession>A0ABD0YT80</accession>
<gene>
    <name evidence="1" type="ORF">AAG570_009211</name>
</gene>
<keyword evidence="2" id="KW-1185">Reference proteome</keyword>
<organism evidence="1 2">
    <name type="scientific">Ranatra chinensis</name>
    <dbReference type="NCBI Taxonomy" id="642074"/>
    <lineage>
        <taxon>Eukaryota</taxon>
        <taxon>Metazoa</taxon>
        <taxon>Ecdysozoa</taxon>
        <taxon>Arthropoda</taxon>
        <taxon>Hexapoda</taxon>
        <taxon>Insecta</taxon>
        <taxon>Pterygota</taxon>
        <taxon>Neoptera</taxon>
        <taxon>Paraneoptera</taxon>
        <taxon>Hemiptera</taxon>
        <taxon>Heteroptera</taxon>
        <taxon>Panheteroptera</taxon>
        <taxon>Nepomorpha</taxon>
        <taxon>Nepidae</taxon>
        <taxon>Ranatrinae</taxon>
        <taxon>Ranatra</taxon>
    </lineage>
</organism>
<dbReference type="Proteomes" id="UP001558652">
    <property type="component" value="Unassembled WGS sequence"/>
</dbReference>
<evidence type="ECO:0000313" key="1">
    <source>
        <dbReference type="EMBL" id="KAL1139151.1"/>
    </source>
</evidence>
<proteinExistence type="predicted"/>
<reference evidence="1 2" key="1">
    <citation type="submission" date="2024-07" db="EMBL/GenBank/DDBJ databases">
        <title>Chromosome-level genome assembly of the water stick insect Ranatra chinensis (Heteroptera: Nepidae).</title>
        <authorList>
            <person name="Liu X."/>
        </authorList>
    </citation>
    <scope>NUCLEOTIDE SEQUENCE [LARGE SCALE GENOMIC DNA]</scope>
    <source>
        <strain evidence="1">Cailab_2021Rc</strain>
        <tissue evidence="1">Muscle</tissue>
    </source>
</reference>
<name>A0ABD0YT80_9HEMI</name>
<comment type="caution">
    <text evidence="1">The sequence shown here is derived from an EMBL/GenBank/DDBJ whole genome shotgun (WGS) entry which is preliminary data.</text>
</comment>
<evidence type="ECO:0000313" key="2">
    <source>
        <dbReference type="Proteomes" id="UP001558652"/>
    </source>
</evidence>
<protein>
    <submittedName>
        <fullName evidence="1">Uncharacterized protein</fullName>
    </submittedName>
</protein>
<dbReference type="AlphaFoldDB" id="A0ABD0YT80"/>